<gene>
    <name evidence="15" type="ORF">M975_1730</name>
</gene>
<feature type="signal peptide" evidence="12">
    <location>
        <begin position="1"/>
        <end position="31"/>
    </location>
</feature>
<evidence type="ECO:0000256" key="7">
    <source>
        <dbReference type="ARBA" id="ARBA00022729"/>
    </source>
</evidence>
<evidence type="ECO:0000256" key="2">
    <source>
        <dbReference type="ARBA" id="ARBA00008064"/>
    </source>
</evidence>
<proteinExistence type="inferred from homology"/>
<dbReference type="InterPro" id="IPR000015">
    <property type="entry name" value="Fimb_usher"/>
</dbReference>
<evidence type="ECO:0000256" key="1">
    <source>
        <dbReference type="ARBA" id="ARBA00004571"/>
    </source>
</evidence>
<evidence type="ECO:0000313" key="15">
    <source>
        <dbReference type="EMBL" id="OAT31840.1"/>
    </source>
</evidence>
<keyword evidence="3 11" id="KW-0813">Transport</keyword>
<evidence type="ECO:0000256" key="8">
    <source>
        <dbReference type="ARBA" id="ARBA00023136"/>
    </source>
</evidence>
<organism evidence="15 16">
    <name type="scientific">Buttiauxella brennerae ATCC 51605</name>
    <dbReference type="NCBI Taxonomy" id="1354251"/>
    <lineage>
        <taxon>Bacteria</taxon>
        <taxon>Pseudomonadati</taxon>
        <taxon>Pseudomonadota</taxon>
        <taxon>Gammaproteobacteria</taxon>
        <taxon>Enterobacterales</taxon>
        <taxon>Enterobacteriaceae</taxon>
        <taxon>Buttiauxella</taxon>
    </lineage>
</organism>
<evidence type="ECO:0000256" key="12">
    <source>
        <dbReference type="SAM" id="SignalP"/>
    </source>
</evidence>
<dbReference type="GO" id="GO:0009279">
    <property type="term" value="C:cell outer membrane"/>
    <property type="evidence" value="ECO:0007669"/>
    <property type="project" value="UniProtKB-SubCell"/>
</dbReference>
<keyword evidence="10 11" id="KW-0998">Cell outer membrane</keyword>
<dbReference type="FunFam" id="2.60.40.3110:FF:000001">
    <property type="entry name" value="Putative fimbrial outer membrane usher"/>
    <property type="match status" value="1"/>
</dbReference>
<dbReference type="Proteomes" id="UP000078410">
    <property type="component" value="Unassembled WGS sequence"/>
</dbReference>
<keyword evidence="5 11" id="KW-1029">Fimbrium biogenesis</keyword>
<keyword evidence="7 12" id="KW-0732">Signal</keyword>
<dbReference type="FunFam" id="2.60.40.2610:FF:000001">
    <property type="entry name" value="Outer membrane fimbrial usher protein"/>
    <property type="match status" value="1"/>
</dbReference>
<dbReference type="InterPro" id="IPR042186">
    <property type="entry name" value="FimD_plug_dom"/>
</dbReference>
<dbReference type="EMBL" id="LXER01000017">
    <property type="protein sequence ID" value="OAT31840.1"/>
    <property type="molecule type" value="Genomic_DNA"/>
</dbReference>
<evidence type="ECO:0000256" key="10">
    <source>
        <dbReference type="ARBA" id="ARBA00023237"/>
    </source>
</evidence>
<comment type="subcellular location">
    <subcellularLocation>
        <location evidence="1 11">Cell outer membrane</location>
        <topology evidence="1 11">Multi-pass membrane protein</topology>
    </subcellularLocation>
</comment>
<evidence type="ECO:0000259" key="14">
    <source>
        <dbReference type="Pfam" id="PF13954"/>
    </source>
</evidence>
<reference evidence="15 16" key="1">
    <citation type="submission" date="2016-04" db="EMBL/GenBank/DDBJ databases">
        <title>ATOL: Assembling a taxonomically balanced genome-scale reconstruction of the evolutionary history of the Enterobacteriaceae.</title>
        <authorList>
            <person name="Plunkett G.III."/>
            <person name="Neeno-Eckwall E.C."/>
            <person name="Glasner J.D."/>
            <person name="Perna N.T."/>
        </authorList>
    </citation>
    <scope>NUCLEOTIDE SEQUENCE [LARGE SCALE GENOMIC DNA]</scope>
    <source>
        <strain evidence="15 16">ATCC 51605</strain>
    </source>
</reference>
<dbReference type="InterPro" id="IPR025949">
    <property type="entry name" value="PapC-like_C"/>
</dbReference>
<evidence type="ECO:0000256" key="6">
    <source>
        <dbReference type="ARBA" id="ARBA00022692"/>
    </source>
</evidence>
<accession>A0A1B7IQ30</accession>
<feature type="chain" id="PRO_5008594309" evidence="12">
    <location>
        <begin position="32"/>
        <end position="845"/>
    </location>
</feature>
<dbReference type="SUPFAM" id="SSF141729">
    <property type="entry name" value="FimD N-terminal domain-like"/>
    <property type="match status" value="1"/>
</dbReference>
<protein>
    <submittedName>
        <fullName evidence="15">FimD family fimbriae anchoring protein</fullName>
    </submittedName>
</protein>
<dbReference type="PROSITE" id="PS01151">
    <property type="entry name" value="FIMBRIAL_USHER"/>
    <property type="match status" value="1"/>
</dbReference>
<dbReference type="InterPro" id="IPR037224">
    <property type="entry name" value="PapC_N_sf"/>
</dbReference>
<keyword evidence="6 11" id="KW-0812">Transmembrane</keyword>
<evidence type="ECO:0000256" key="5">
    <source>
        <dbReference type="ARBA" id="ARBA00022558"/>
    </source>
</evidence>
<evidence type="ECO:0000256" key="9">
    <source>
        <dbReference type="ARBA" id="ARBA00023157"/>
    </source>
</evidence>
<dbReference type="Gene3D" id="2.60.40.2070">
    <property type="match status" value="1"/>
</dbReference>
<feature type="domain" description="PapC-like C-terminal" evidence="13">
    <location>
        <begin position="762"/>
        <end position="829"/>
    </location>
</feature>
<dbReference type="Pfam" id="PF00577">
    <property type="entry name" value="Usher"/>
    <property type="match status" value="1"/>
</dbReference>
<evidence type="ECO:0000259" key="13">
    <source>
        <dbReference type="Pfam" id="PF13953"/>
    </source>
</evidence>
<dbReference type="PATRIC" id="fig|1354251.4.peg.1788"/>
<dbReference type="GO" id="GO:0009297">
    <property type="term" value="P:pilus assembly"/>
    <property type="evidence" value="ECO:0007669"/>
    <property type="project" value="InterPro"/>
</dbReference>
<feature type="domain" description="PapC N-terminal" evidence="14">
    <location>
        <begin position="35"/>
        <end position="179"/>
    </location>
</feature>
<dbReference type="GO" id="GO:0015473">
    <property type="term" value="F:fimbrial usher porin activity"/>
    <property type="evidence" value="ECO:0007669"/>
    <property type="project" value="InterPro"/>
</dbReference>
<evidence type="ECO:0000256" key="3">
    <source>
        <dbReference type="ARBA" id="ARBA00022448"/>
    </source>
</evidence>
<dbReference type="Gene3D" id="2.60.40.3110">
    <property type="match status" value="1"/>
</dbReference>
<dbReference type="FunFam" id="3.10.20.410:FF:000001">
    <property type="entry name" value="Fimbrial outer membrane usher protein"/>
    <property type="match status" value="1"/>
</dbReference>
<evidence type="ECO:0000313" key="16">
    <source>
        <dbReference type="Proteomes" id="UP000078410"/>
    </source>
</evidence>
<dbReference type="Pfam" id="PF13953">
    <property type="entry name" value="PapC_C"/>
    <property type="match status" value="1"/>
</dbReference>
<dbReference type="InterPro" id="IPR025885">
    <property type="entry name" value="PapC_N"/>
</dbReference>
<keyword evidence="9" id="KW-1015">Disulfide bond</keyword>
<dbReference type="InterPro" id="IPR018030">
    <property type="entry name" value="Fimbrial_membr_usher_CS"/>
</dbReference>
<sequence>MITMKCFPSRQAYLAWWVALACSGMSEIVQARDFFNPALLEIDNPSSQGVDLSAFENGEQAAGVYRVDVIVNGQMVDTRDITFRQVKEGSQEANLQPCLSVSVLQSYGIKTSLFPEIKNEDECVNLAAIPQASAEFLFTTQKLLLSIPQAAMTAQARGYVAPELWDEGISALLLNYSATGSNTQARNNSAKNDNSQYINLRPGANLGPWRLRNYSTWNRDNNGRSQWDSVYTYVQRDIIALKSQMTLGDSSTPSDVFDSIPFRGGQIASDEEMIPDSMKGYAPVVRGIARTNARIIIRQNGYVIYENYVAPGAFEITDMYPTGGSGDLYVTIKEADGSEQYLVIPFASLPVLQREGRLKYSLTGGQYRSYSSSVENTPLAQGTAIYGLPRGFTLYGGVQESSKYQSLAVGLGKNLGDIGAISVDVTQGWSRPKEGEKSNGESWRIRYSKNFADTGTNFAIAGYRYSTSGFYSMQEILDSYSDQSVNPDRRRNRAETTLSQTLGQYFGALTFTAIREDYWSINKTMESYGASYNNSWNGVSFNLGYSWNKNSTADGSNGGKLYDNDQQFSLSVSVPLERFLSTTWANYSLNSSKNGNTTHSVGMSGNALQGNALNWSVQQGYGTDGVGYTGNLNGDYRGTYGEVQAGYGYDKNSDRLSYGVSGGILAHADGITLAQPFGETLGLVKAPGAKGVGVSNQDGVKTDFRGYTVVSNLSPYRKNDITLDPEAMPDDVEMELTSKTVVPTRGAVVRAEYIASVGLRVLLTLNRANGKMVPFGAIATPVNTDVKEQGFIVGDVGQVYLTGLTERIDMLVKWGETPEDLCRVKTDLPAPKADESVIQMSANCL</sequence>
<comment type="caution">
    <text evidence="15">The sequence shown here is derived from an EMBL/GenBank/DDBJ whole genome shotgun (WGS) entry which is preliminary data.</text>
</comment>
<keyword evidence="16" id="KW-1185">Reference proteome</keyword>
<dbReference type="PANTHER" id="PTHR30451:SF21">
    <property type="entry name" value="FIMBRIAL USHER DOMAIN-CONTAINING PROTEIN YDET-RELATED"/>
    <property type="match status" value="1"/>
</dbReference>
<dbReference type="Gene3D" id="3.10.20.410">
    <property type="match status" value="1"/>
</dbReference>
<dbReference type="OrthoDB" id="6554712at2"/>
<dbReference type="PROSITE" id="PS51257">
    <property type="entry name" value="PROKAR_LIPOPROTEIN"/>
    <property type="match status" value="1"/>
</dbReference>
<keyword evidence="8 11" id="KW-0472">Membrane</keyword>
<evidence type="ECO:0000256" key="4">
    <source>
        <dbReference type="ARBA" id="ARBA00022452"/>
    </source>
</evidence>
<name>A0A1B7IQ30_9ENTR</name>
<keyword evidence="4" id="KW-1134">Transmembrane beta strand</keyword>
<dbReference type="AlphaFoldDB" id="A0A1B7IQ30"/>
<comment type="similarity">
    <text evidence="2 11">Belongs to the fimbrial export usher family.</text>
</comment>
<dbReference type="Gene3D" id="2.60.40.2610">
    <property type="entry name" value="Outer membrane usher protein FimD, plug domain"/>
    <property type="match status" value="1"/>
</dbReference>
<dbReference type="RefSeq" id="WP_157093357.1">
    <property type="nucleotide sequence ID" value="NZ_LXER01000017.1"/>
</dbReference>
<dbReference type="PANTHER" id="PTHR30451">
    <property type="entry name" value="OUTER MEMBRANE USHER PROTEIN"/>
    <property type="match status" value="1"/>
</dbReference>
<dbReference type="Pfam" id="PF13954">
    <property type="entry name" value="PapC_N"/>
    <property type="match status" value="1"/>
</dbReference>
<evidence type="ECO:0000256" key="11">
    <source>
        <dbReference type="RuleBase" id="RU003884"/>
    </source>
</evidence>
<dbReference type="InterPro" id="IPR043142">
    <property type="entry name" value="PapC-like_C_sf"/>
</dbReference>